<feature type="transmembrane region" description="Helical" evidence="1">
    <location>
        <begin position="122"/>
        <end position="141"/>
    </location>
</feature>
<keyword evidence="1" id="KW-1133">Transmembrane helix</keyword>
<proteinExistence type="predicted"/>
<feature type="transmembrane region" description="Helical" evidence="1">
    <location>
        <begin position="74"/>
        <end position="94"/>
    </location>
</feature>
<accession>A0A5C7FQ79</accession>
<dbReference type="EMBL" id="VPFD01000021">
    <property type="protein sequence ID" value="TXF97942.1"/>
    <property type="molecule type" value="Genomic_DNA"/>
</dbReference>
<dbReference type="InterPro" id="IPR026870">
    <property type="entry name" value="Zinc_ribbon_dom"/>
</dbReference>
<dbReference type="Proteomes" id="UP000321413">
    <property type="component" value="Unassembled WGS sequence"/>
</dbReference>
<sequence length="323" mass="34114">MFCSHCGAQMAPDAAYCSVCGKAAGAGPVNLDKPSAPAPQTDAGTPDGIPDGVKGWSWGAFLLNWIWAIGNRSWIGLLAMVPYVGWIVAFWLGFKGREMAWKNKQWDSLEHFNRVQRKWSQWGIGITIAAIVLAILAAMFAPDVVDMDLDADRTVTVQRSEAPAPANDAAVTARGIIDSNADNLPASLSTVAGLLDRRTNADGSRAVTLGGRVLFSGEDAGWQFPLRSFTLSGGKEAILMASSGGRGASCDTMFFFLLADASGVKPTPMFGTCAARGSFVQRGDAIEIELPDVNGASTIVLENGVVVEDGQVVSLTGMNDPSR</sequence>
<dbReference type="Pfam" id="PF13240">
    <property type="entry name" value="Zn_Ribbon_1"/>
    <property type="match status" value="1"/>
</dbReference>
<evidence type="ECO:0000313" key="3">
    <source>
        <dbReference type="EMBL" id="TXF97942.1"/>
    </source>
</evidence>
<keyword evidence="4" id="KW-1185">Reference proteome</keyword>
<keyword evidence="1" id="KW-0812">Transmembrane</keyword>
<dbReference type="AlphaFoldDB" id="A0A5C7FQ79"/>
<comment type="caution">
    <text evidence="3">The sequence shown here is derived from an EMBL/GenBank/DDBJ whole genome shotgun (WGS) entry which is preliminary data.</text>
</comment>
<organism evidence="3 4">
    <name type="scientific">Massilia arenae</name>
    <dbReference type="NCBI Taxonomy" id="2603288"/>
    <lineage>
        <taxon>Bacteria</taxon>
        <taxon>Pseudomonadati</taxon>
        <taxon>Pseudomonadota</taxon>
        <taxon>Betaproteobacteria</taxon>
        <taxon>Burkholderiales</taxon>
        <taxon>Oxalobacteraceae</taxon>
        <taxon>Telluria group</taxon>
        <taxon>Massilia</taxon>
    </lineage>
</organism>
<protein>
    <submittedName>
        <fullName evidence="3">Zinc ribbon domain-containing protein</fullName>
    </submittedName>
</protein>
<dbReference type="RefSeq" id="WP_147936175.1">
    <property type="nucleotide sequence ID" value="NZ_VPFD01000021.1"/>
</dbReference>
<evidence type="ECO:0000313" key="4">
    <source>
        <dbReference type="Proteomes" id="UP000321413"/>
    </source>
</evidence>
<feature type="domain" description="Zinc-ribbon" evidence="2">
    <location>
        <begin position="2"/>
        <end position="22"/>
    </location>
</feature>
<evidence type="ECO:0000259" key="2">
    <source>
        <dbReference type="Pfam" id="PF13240"/>
    </source>
</evidence>
<gene>
    <name evidence="3" type="ORF">FVD38_18470</name>
</gene>
<evidence type="ECO:0000256" key="1">
    <source>
        <dbReference type="SAM" id="Phobius"/>
    </source>
</evidence>
<reference evidence="3 4" key="1">
    <citation type="submission" date="2019-08" db="EMBL/GenBank/DDBJ databases">
        <title>Massilia golmudensis sp. nov., isolated from sand in the Qinghai-Tibetan Plateau.</title>
        <authorList>
            <person name="Zhang B."/>
        </authorList>
    </citation>
    <scope>NUCLEOTIDE SEQUENCE [LARGE SCALE GENOMIC DNA]</scope>
    <source>
        <strain evidence="3 4">GEM5</strain>
    </source>
</reference>
<keyword evidence="1" id="KW-0472">Membrane</keyword>
<name>A0A5C7FQ79_9BURK</name>